<feature type="transmembrane region" description="Helical" evidence="12">
    <location>
        <begin position="188"/>
        <end position="211"/>
    </location>
</feature>
<dbReference type="PANTHER" id="PTHR12443">
    <property type="entry name" value="TRANSLOCATION PROTEIN SEC62"/>
    <property type="match status" value="1"/>
</dbReference>
<evidence type="ECO:0000256" key="10">
    <source>
        <dbReference type="ARBA" id="ARBA00023136"/>
    </source>
</evidence>
<dbReference type="GO" id="GO:0005789">
    <property type="term" value="C:endoplasmic reticulum membrane"/>
    <property type="evidence" value="ECO:0007669"/>
    <property type="project" value="UniProtKB-SubCell"/>
</dbReference>
<keyword evidence="6" id="KW-0256">Endoplasmic reticulum</keyword>
<evidence type="ECO:0000256" key="7">
    <source>
        <dbReference type="ARBA" id="ARBA00022927"/>
    </source>
</evidence>
<organism evidence="13 14">
    <name type="scientific">Armadillidium nasatum</name>
    <dbReference type="NCBI Taxonomy" id="96803"/>
    <lineage>
        <taxon>Eukaryota</taxon>
        <taxon>Metazoa</taxon>
        <taxon>Ecdysozoa</taxon>
        <taxon>Arthropoda</taxon>
        <taxon>Crustacea</taxon>
        <taxon>Multicrustacea</taxon>
        <taxon>Malacostraca</taxon>
        <taxon>Eumalacostraca</taxon>
        <taxon>Peracarida</taxon>
        <taxon>Isopoda</taxon>
        <taxon>Oniscidea</taxon>
        <taxon>Crinocheta</taxon>
        <taxon>Armadillidiidae</taxon>
        <taxon>Armadillidium</taxon>
    </lineage>
</organism>
<evidence type="ECO:0000256" key="8">
    <source>
        <dbReference type="ARBA" id="ARBA00022989"/>
    </source>
</evidence>
<evidence type="ECO:0000256" key="6">
    <source>
        <dbReference type="ARBA" id="ARBA00022824"/>
    </source>
</evidence>
<evidence type="ECO:0000256" key="5">
    <source>
        <dbReference type="ARBA" id="ARBA00022692"/>
    </source>
</evidence>
<feature type="compositionally biased region" description="Basic and acidic residues" evidence="11">
    <location>
        <begin position="117"/>
        <end position="153"/>
    </location>
</feature>
<keyword evidence="7" id="KW-0653">Protein transport</keyword>
<feature type="region of interest" description="Disordered" evidence="11">
    <location>
        <begin position="294"/>
        <end position="327"/>
    </location>
</feature>
<keyword evidence="5 12" id="KW-0812">Transmembrane</keyword>
<protein>
    <recommendedName>
        <fullName evidence="3">Translocation protein SEC62</fullName>
    </recommendedName>
</protein>
<evidence type="ECO:0000256" key="12">
    <source>
        <dbReference type="SAM" id="Phobius"/>
    </source>
</evidence>
<comment type="subcellular location">
    <subcellularLocation>
        <location evidence="1">Endoplasmic reticulum membrane</location>
        <topology evidence="1">Multi-pass membrane protein</topology>
    </subcellularLocation>
</comment>
<evidence type="ECO:0000313" key="14">
    <source>
        <dbReference type="Proteomes" id="UP000326759"/>
    </source>
</evidence>
<comment type="similarity">
    <text evidence="2">Belongs to the SEC62 family.</text>
</comment>
<evidence type="ECO:0000256" key="3">
    <source>
        <dbReference type="ARBA" id="ARBA00021257"/>
    </source>
</evidence>
<feature type="transmembrane region" description="Helical" evidence="12">
    <location>
        <begin position="217"/>
        <end position="249"/>
    </location>
</feature>
<reference evidence="13 14" key="1">
    <citation type="journal article" date="2019" name="PLoS Biol.">
        <title>Sex chromosomes control vertical transmission of feminizing Wolbachia symbionts in an isopod.</title>
        <authorList>
            <person name="Becking T."/>
            <person name="Chebbi M.A."/>
            <person name="Giraud I."/>
            <person name="Moumen B."/>
            <person name="Laverre T."/>
            <person name="Caubet Y."/>
            <person name="Peccoud J."/>
            <person name="Gilbert C."/>
            <person name="Cordaux R."/>
        </authorList>
    </citation>
    <scope>NUCLEOTIDE SEQUENCE [LARGE SCALE GENOMIC DNA]</scope>
    <source>
        <strain evidence="13">ANa2</strain>
        <tissue evidence="13">Whole body excluding digestive tract and cuticle</tissue>
    </source>
</reference>
<keyword evidence="10 12" id="KW-0472">Membrane</keyword>
<sequence length="419" mass="48692">MSERRRLKKKGQDVPVRMETQPTKIEYAVAKYLKNNVPTKKTKFLNHQVSYFNANKAIDVLLDSPWATGENALFTDRVSVVEFGNKLLQNKFFHRAKKIAVTDKDLSPKELKKKQEKLKEKEKEKKKESSKKKDESEDSKKEDEKSNDADKKDKQKKKKTKIKLDMHLEQVFVDGSEAYVWMYDPIPFWYYIVGTFLLFAAVAICLFPLWPPSVRKGVYYLSIGAAGFLGVILGLAVLRFIIFMIIWVLSLGRHHFWILPNLTEDVGFFASFWPLYHYEYKGDYFSNKKKSKKKRSSADDDKSEKDTGKTTRSEDSQSAGETDKPETDLESISFYSNHYDCFSQSNGKAFNPTLCNFYRFYLPPINREFKTYAKPCQRKPIPKILILKPLKLWTSLNLRRQTTPKEKVKEERGGGGGRE</sequence>
<accession>A0A5N5T320</accession>
<evidence type="ECO:0000256" key="4">
    <source>
        <dbReference type="ARBA" id="ARBA00022448"/>
    </source>
</evidence>
<dbReference type="Pfam" id="PF03839">
    <property type="entry name" value="Sec62"/>
    <property type="match status" value="1"/>
</dbReference>
<evidence type="ECO:0000256" key="2">
    <source>
        <dbReference type="ARBA" id="ARBA00010604"/>
    </source>
</evidence>
<dbReference type="AlphaFoldDB" id="A0A5N5T320"/>
<evidence type="ECO:0000256" key="1">
    <source>
        <dbReference type="ARBA" id="ARBA00004477"/>
    </source>
</evidence>
<dbReference type="EMBL" id="SEYY01012907">
    <property type="protein sequence ID" value="KAB7500732.1"/>
    <property type="molecule type" value="Genomic_DNA"/>
</dbReference>
<dbReference type="InterPro" id="IPR004728">
    <property type="entry name" value="Sec62"/>
</dbReference>
<feature type="region of interest" description="Disordered" evidence="11">
    <location>
        <begin position="110"/>
        <end position="156"/>
    </location>
</feature>
<feature type="compositionally biased region" description="Basic and acidic residues" evidence="11">
    <location>
        <begin position="296"/>
        <end position="327"/>
    </location>
</feature>
<dbReference type="PANTHER" id="PTHR12443:SF9">
    <property type="entry name" value="TRANSLOCATION PROTEIN SEC62"/>
    <property type="match status" value="1"/>
</dbReference>
<dbReference type="OrthoDB" id="200187at2759"/>
<evidence type="ECO:0000256" key="9">
    <source>
        <dbReference type="ARBA" id="ARBA00023010"/>
    </source>
</evidence>
<keyword evidence="9" id="KW-0811">Translocation</keyword>
<name>A0A5N5T320_9CRUS</name>
<proteinExistence type="inferred from homology"/>
<keyword evidence="14" id="KW-1185">Reference proteome</keyword>
<dbReference type="Proteomes" id="UP000326759">
    <property type="component" value="Unassembled WGS sequence"/>
</dbReference>
<keyword evidence="8 12" id="KW-1133">Transmembrane helix</keyword>
<evidence type="ECO:0000256" key="11">
    <source>
        <dbReference type="SAM" id="MobiDB-lite"/>
    </source>
</evidence>
<dbReference type="GO" id="GO:0031204">
    <property type="term" value="P:post-translational protein targeting to membrane, translocation"/>
    <property type="evidence" value="ECO:0007669"/>
    <property type="project" value="TreeGrafter"/>
</dbReference>
<evidence type="ECO:0000313" key="13">
    <source>
        <dbReference type="EMBL" id="KAB7500732.1"/>
    </source>
</evidence>
<gene>
    <name evidence="13" type="primary">Sec62</name>
    <name evidence="13" type="ORF">Anas_04931</name>
</gene>
<keyword evidence="4" id="KW-0813">Transport</keyword>
<comment type="caution">
    <text evidence="13">The sequence shown here is derived from an EMBL/GenBank/DDBJ whole genome shotgun (WGS) entry which is preliminary data.</text>
</comment>